<accession>A0A139HQK6</accession>
<feature type="domain" description="BTB" evidence="1">
    <location>
        <begin position="150"/>
        <end position="222"/>
    </location>
</feature>
<evidence type="ECO:0000259" key="1">
    <source>
        <dbReference type="PROSITE" id="PS50097"/>
    </source>
</evidence>
<dbReference type="AlphaFoldDB" id="A0A139HQK6"/>
<keyword evidence="3" id="KW-1185">Reference proteome</keyword>
<dbReference type="PANTHER" id="PTHR47843:SF2">
    <property type="entry name" value="BTB DOMAIN-CONTAINING PROTEIN"/>
    <property type="match status" value="1"/>
</dbReference>
<dbReference type="Gene3D" id="3.30.710.10">
    <property type="entry name" value="Potassium Channel Kv1.1, Chain A"/>
    <property type="match status" value="1"/>
</dbReference>
<gene>
    <name evidence="2" type="ORF">AC578_9706</name>
</gene>
<evidence type="ECO:0000313" key="2">
    <source>
        <dbReference type="EMBL" id="KXT04754.1"/>
    </source>
</evidence>
<sequence length="360" mass="41025">MADTDQLARLMQSLPQEIFDKIYQITFELPRFTGLKEAHDIPFTFLHVDYSSREDVAARFYSTASIIHYGGTPNTYLNFIPRHHRFLIREVFCAWNSFNCTKYEMEHRSMNPAYLPHGAISAGESQRAPAADVASTSFNGTNRVRSSYSTVLTIHVGENEEAQSFIVHKDLAAQSSPYIKAATAPDRWIEGKENVISMPEQRPRAFQTYLEWLYNPEVDLGAAIRELAKDETTGIVEIMANCVFTNRLIECWVLGDYIGDVKFKNAVMRTMFKGGIGWSPRTLHCVFEKTSQESVLQQWVIEAIYEILSDKETPKATKDKAIKALPEHSAKILLERFVKQVDEPTGNISERHAAFLEKEE</sequence>
<dbReference type="OrthoDB" id="3650064at2759"/>
<dbReference type="PANTHER" id="PTHR47843">
    <property type="entry name" value="BTB DOMAIN-CONTAINING PROTEIN-RELATED"/>
    <property type="match status" value="1"/>
</dbReference>
<dbReference type="PROSITE" id="PS50097">
    <property type="entry name" value="BTB"/>
    <property type="match status" value="1"/>
</dbReference>
<dbReference type="CDD" id="cd18186">
    <property type="entry name" value="BTB_POZ_ZBTB_KLHL-like"/>
    <property type="match status" value="1"/>
</dbReference>
<dbReference type="InterPro" id="IPR000210">
    <property type="entry name" value="BTB/POZ_dom"/>
</dbReference>
<comment type="caution">
    <text evidence="2">The sequence shown here is derived from an EMBL/GenBank/DDBJ whole genome shotgun (WGS) entry which is preliminary data.</text>
</comment>
<dbReference type="EMBL" id="LFZN01000018">
    <property type="protein sequence ID" value="KXT04754.1"/>
    <property type="molecule type" value="Genomic_DNA"/>
</dbReference>
<proteinExistence type="predicted"/>
<protein>
    <recommendedName>
        <fullName evidence="1">BTB domain-containing protein</fullName>
    </recommendedName>
</protein>
<reference evidence="2 3" key="1">
    <citation type="submission" date="2015-07" db="EMBL/GenBank/DDBJ databases">
        <title>Comparative genomics of the Sigatoka disease complex on banana suggests a link between parallel evolutionary changes in Pseudocercospora fijiensis and Pseudocercospora eumusae and increased virulence on the banana host.</title>
        <authorList>
            <person name="Chang T.-C."/>
            <person name="Salvucci A."/>
            <person name="Crous P.W."/>
            <person name="Stergiopoulos I."/>
        </authorList>
    </citation>
    <scope>NUCLEOTIDE SEQUENCE [LARGE SCALE GENOMIC DNA]</scope>
    <source>
        <strain evidence="2 3">CBS 114824</strain>
    </source>
</reference>
<evidence type="ECO:0000313" key="3">
    <source>
        <dbReference type="Proteomes" id="UP000070133"/>
    </source>
</evidence>
<dbReference type="Proteomes" id="UP000070133">
    <property type="component" value="Unassembled WGS sequence"/>
</dbReference>
<dbReference type="InterPro" id="IPR011333">
    <property type="entry name" value="SKP1/BTB/POZ_sf"/>
</dbReference>
<dbReference type="SUPFAM" id="SSF54695">
    <property type="entry name" value="POZ domain"/>
    <property type="match status" value="1"/>
</dbReference>
<name>A0A139HQK6_9PEZI</name>
<organism evidence="2 3">
    <name type="scientific">Pseudocercospora eumusae</name>
    <dbReference type="NCBI Taxonomy" id="321146"/>
    <lineage>
        <taxon>Eukaryota</taxon>
        <taxon>Fungi</taxon>
        <taxon>Dikarya</taxon>
        <taxon>Ascomycota</taxon>
        <taxon>Pezizomycotina</taxon>
        <taxon>Dothideomycetes</taxon>
        <taxon>Dothideomycetidae</taxon>
        <taxon>Mycosphaerellales</taxon>
        <taxon>Mycosphaerellaceae</taxon>
        <taxon>Pseudocercospora</taxon>
    </lineage>
</organism>